<dbReference type="OrthoDB" id="8410824at2"/>
<comment type="caution">
    <text evidence="1">The sequence shown here is derived from an EMBL/GenBank/DDBJ whole genome shotgun (WGS) entry which is preliminary data.</text>
</comment>
<organism evidence="1 2">
    <name type="scientific">Pseudohoeflea suaedae</name>
    <dbReference type="NCBI Taxonomy" id="877384"/>
    <lineage>
        <taxon>Bacteria</taxon>
        <taxon>Pseudomonadati</taxon>
        <taxon>Pseudomonadota</taxon>
        <taxon>Alphaproteobacteria</taxon>
        <taxon>Hyphomicrobiales</taxon>
        <taxon>Rhizobiaceae</taxon>
        <taxon>Pseudohoeflea</taxon>
    </lineage>
</organism>
<evidence type="ECO:0000313" key="1">
    <source>
        <dbReference type="EMBL" id="TDH35684.1"/>
    </source>
</evidence>
<proteinExistence type="predicted"/>
<dbReference type="GO" id="GO:0003677">
    <property type="term" value="F:DNA binding"/>
    <property type="evidence" value="ECO:0007669"/>
    <property type="project" value="InterPro"/>
</dbReference>
<dbReference type="SUPFAM" id="SSF47413">
    <property type="entry name" value="lambda repressor-like DNA-binding domains"/>
    <property type="match status" value="1"/>
</dbReference>
<dbReference type="RefSeq" id="WP_133284384.1">
    <property type="nucleotide sequence ID" value="NZ_SMSI01000002.1"/>
</dbReference>
<dbReference type="InterPro" id="IPR010982">
    <property type="entry name" value="Lambda_DNA-bd_dom_sf"/>
</dbReference>
<gene>
    <name evidence="1" type="ORF">E2A64_10105</name>
</gene>
<evidence type="ECO:0000313" key="2">
    <source>
        <dbReference type="Proteomes" id="UP000295131"/>
    </source>
</evidence>
<keyword evidence="2" id="KW-1185">Reference proteome</keyword>
<dbReference type="EMBL" id="SMSI01000002">
    <property type="protein sequence ID" value="TDH35684.1"/>
    <property type="molecule type" value="Genomic_DNA"/>
</dbReference>
<accession>A0A4R5PKE1</accession>
<reference evidence="1 2" key="1">
    <citation type="journal article" date="2013" name="Int. J. Syst. Evol. Microbiol.">
        <title>Hoeflea suaedae sp. nov., an endophytic bacterium isolated from the root of the halophyte Suaeda maritima.</title>
        <authorList>
            <person name="Chung E.J."/>
            <person name="Park J.A."/>
            <person name="Pramanik P."/>
            <person name="Bibi F."/>
            <person name="Jeon C.O."/>
            <person name="Chung Y.R."/>
        </authorList>
    </citation>
    <scope>NUCLEOTIDE SEQUENCE [LARGE SCALE GENOMIC DNA]</scope>
    <source>
        <strain evidence="1 2">YC6898</strain>
    </source>
</reference>
<dbReference type="CDD" id="cd00093">
    <property type="entry name" value="HTH_XRE"/>
    <property type="match status" value="1"/>
</dbReference>
<dbReference type="InterPro" id="IPR001387">
    <property type="entry name" value="Cro/C1-type_HTH"/>
</dbReference>
<name>A0A4R5PKE1_9HYPH</name>
<sequence length="168" mass="18597">MSRLSKMLENEQARRGMTEREIAAKFGWGQQTFSTWKKGSVPRPIRYPDIASFLRIKPEEVAELANEAALQGGGTSTKMPDMGAPIMGRDVNGDLRFDRAAIGYAKPNTRGTYAARVGGHHIWINPKIKPMPGNTVVFRSADDTARVGIYDGEEFDGEVHVVTLMEMV</sequence>
<dbReference type="AlphaFoldDB" id="A0A4R5PKE1"/>
<dbReference type="Gene3D" id="1.10.260.40">
    <property type="entry name" value="lambda repressor-like DNA-binding domains"/>
    <property type="match status" value="1"/>
</dbReference>
<protein>
    <submittedName>
        <fullName evidence="1">XRE family transcriptional regulator</fullName>
    </submittedName>
</protein>
<dbReference type="Proteomes" id="UP000295131">
    <property type="component" value="Unassembled WGS sequence"/>
</dbReference>